<evidence type="ECO:0008006" key="4">
    <source>
        <dbReference type="Google" id="ProtNLM"/>
    </source>
</evidence>
<sequence length="374" mass="40457">MDRAMWKAVVFAGVVGLSLTAGAQPVDEQVSAGLEFLDPEFRGLSATYQDNNRWIWQAPVDPVTGVILSSQRQLIDGQATSLLESFQGPEWVRGSDRILYTKTVDSVPNLWIKRPGMSPAQITAPPAARYLLTGILTSRGTVKVVYRRKETLAGGGLSQGVYWLDTATPSVEHLLPGADLGVAPVSWIPGTEDLVYTQQHDMDPGPREQWVSQLVRLSTATGAITVLTSDLDAKEDSFAFQAPEAQQALRYATVVNGGTLRIYGESAAAWVDLQPPSQLGFMYSPEVFQARDSQGTVRTYFVVVMRASTNPGDVGEVWVLGLNGSALRVDGGTASQPRQPADPEVIAGSSEIFVYYNNSANLALWRSRTGLAVP</sequence>
<proteinExistence type="predicted"/>
<dbReference type="EMBL" id="JMCB01000002">
    <property type="protein sequence ID" value="KFE71217.1"/>
    <property type="molecule type" value="Genomic_DNA"/>
</dbReference>
<dbReference type="RefSeq" id="WP_044182903.1">
    <property type="nucleotide sequence ID" value="NZ_JMCB01000002.1"/>
</dbReference>
<reference evidence="2 3" key="1">
    <citation type="submission" date="2014-04" db="EMBL/GenBank/DDBJ databases">
        <title>Genome assembly of Hyalangium minutum DSM 14724.</title>
        <authorList>
            <person name="Sharma G."/>
            <person name="Subramanian S."/>
        </authorList>
    </citation>
    <scope>NUCLEOTIDE SEQUENCE [LARGE SCALE GENOMIC DNA]</scope>
    <source>
        <strain evidence="2 3">DSM 14724</strain>
    </source>
</reference>
<evidence type="ECO:0000313" key="2">
    <source>
        <dbReference type="EMBL" id="KFE71217.1"/>
    </source>
</evidence>
<protein>
    <recommendedName>
        <fullName evidence="4">Lipoprotein</fullName>
    </recommendedName>
</protein>
<dbReference type="AlphaFoldDB" id="A0A085WU54"/>
<evidence type="ECO:0000313" key="3">
    <source>
        <dbReference type="Proteomes" id="UP000028725"/>
    </source>
</evidence>
<feature type="signal peptide" evidence="1">
    <location>
        <begin position="1"/>
        <end position="23"/>
    </location>
</feature>
<keyword evidence="3" id="KW-1185">Reference proteome</keyword>
<comment type="caution">
    <text evidence="2">The sequence shown here is derived from an EMBL/GenBank/DDBJ whole genome shotgun (WGS) entry which is preliminary data.</text>
</comment>
<keyword evidence="1" id="KW-0732">Signal</keyword>
<organism evidence="2 3">
    <name type="scientific">Hyalangium minutum</name>
    <dbReference type="NCBI Taxonomy" id="394096"/>
    <lineage>
        <taxon>Bacteria</taxon>
        <taxon>Pseudomonadati</taxon>
        <taxon>Myxococcota</taxon>
        <taxon>Myxococcia</taxon>
        <taxon>Myxococcales</taxon>
        <taxon>Cystobacterineae</taxon>
        <taxon>Archangiaceae</taxon>
        <taxon>Hyalangium</taxon>
    </lineage>
</organism>
<evidence type="ECO:0000256" key="1">
    <source>
        <dbReference type="SAM" id="SignalP"/>
    </source>
</evidence>
<feature type="chain" id="PRO_5001800089" description="Lipoprotein" evidence="1">
    <location>
        <begin position="24"/>
        <end position="374"/>
    </location>
</feature>
<dbReference type="STRING" id="394096.DB31_3347"/>
<name>A0A085WU54_9BACT</name>
<dbReference type="Proteomes" id="UP000028725">
    <property type="component" value="Unassembled WGS sequence"/>
</dbReference>
<gene>
    <name evidence="2" type="ORF">DB31_3347</name>
</gene>
<accession>A0A085WU54</accession>